<comment type="caution">
    <text evidence="3">The sequence shown here is derived from an EMBL/GenBank/DDBJ whole genome shotgun (WGS) entry which is preliminary data.</text>
</comment>
<evidence type="ECO:0000313" key="3">
    <source>
        <dbReference type="EMBL" id="KAL1396170.1"/>
    </source>
</evidence>
<feature type="compositionally biased region" description="Low complexity" evidence="1">
    <location>
        <begin position="657"/>
        <end position="673"/>
    </location>
</feature>
<dbReference type="AlphaFoldDB" id="A0ABD1DA23"/>
<protein>
    <submittedName>
        <fullName evidence="3">Uncharacterized protein</fullName>
    </submittedName>
</protein>
<feature type="compositionally biased region" description="Polar residues" evidence="1">
    <location>
        <begin position="677"/>
        <end position="693"/>
    </location>
</feature>
<proteinExistence type="predicted"/>
<feature type="region of interest" description="Disordered" evidence="1">
    <location>
        <begin position="569"/>
        <end position="643"/>
    </location>
</feature>
<feature type="compositionally biased region" description="Polar residues" evidence="1">
    <location>
        <begin position="611"/>
        <end position="625"/>
    </location>
</feature>
<feature type="compositionally biased region" description="Polar residues" evidence="1">
    <location>
        <begin position="777"/>
        <end position="793"/>
    </location>
</feature>
<organism evidence="3 4">
    <name type="scientific">Culex pipiens pipiens</name>
    <name type="common">Northern house mosquito</name>
    <dbReference type="NCBI Taxonomy" id="38569"/>
    <lineage>
        <taxon>Eukaryota</taxon>
        <taxon>Metazoa</taxon>
        <taxon>Ecdysozoa</taxon>
        <taxon>Arthropoda</taxon>
        <taxon>Hexapoda</taxon>
        <taxon>Insecta</taxon>
        <taxon>Pterygota</taxon>
        <taxon>Neoptera</taxon>
        <taxon>Endopterygota</taxon>
        <taxon>Diptera</taxon>
        <taxon>Nematocera</taxon>
        <taxon>Culicoidea</taxon>
        <taxon>Culicidae</taxon>
        <taxon>Culicinae</taxon>
        <taxon>Culicini</taxon>
        <taxon>Culex</taxon>
        <taxon>Culex</taxon>
    </lineage>
</organism>
<feature type="compositionally biased region" description="Basic and acidic residues" evidence="1">
    <location>
        <begin position="589"/>
        <end position="604"/>
    </location>
</feature>
<name>A0ABD1DA23_CULPP</name>
<feature type="compositionally biased region" description="Low complexity" evidence="1">
    <location>
        <begin position="626"/>
        <end position="643"/>
    </location>
</feature>
<feature type="signal peptide" evidence="2">
    <location>
        <begin position="1"/>
        <end position="17"/>
    </location>
</feature>
<keyword evidence="4" id="KW-1185">Reference proteome</keyword>
<evidence type="ECO:0000313" key="4">
    <source>
        <dbReference type="Proteomes" id="UP001562425"/>
    </source>
</evidence>
<feature type="chain" id="PRO_5044808992" evidence="2">
    <location>
        <begin position="18"/>
        <end position="812"/>
    </location>
</feature>
<feature type="region of interest" description="Disordered" evidence="1">
    <location>
        <begin position="656"/>
        <end position="693"/>
    </location>
</feature>
<dbReference type="EMBL" id="JBEHCU010006808">
    <property type="protein sequence ID" value="KAL1396170.1"/>
    <property type="molecule type" value="Genomic_DNA"/>
</dbReference>
<accession>A0ABD1DA23</accession>
<feature type="region of interest" description="Disordered" evidence="1">
    <location>
        <begin position="771"/>
        <end position="812"/>
    </location>
</feature>
<gene>
    <name evidence="3" type="ORF">pipiens_010695</name>
</gene>
<evidence type="ECO:0000256" key="2">
    <source>
        <dbReference type="SAM" id="SignalP"/>
    </source>
</evidence>
<reference evidence="3 4" key="1">
    <citation type="submission" date="2024-05" db="EMBL/GenBank/DDBJ databases">
        <title>Culex pipiens pipiens assembly and annotation.</title>
        <authorList>
            <person name="Alout H."/>
            <person name="Durand T."/>
        </authorList>
    </citation>
    <scope>NUCLEOTIDE SEQUENCE [LARGE SCALE GENOMIC DNA]</scope>
    <source>
        <strain evidence="3">HA-2024</strain>
        <tissue evidence="3">Whole body</tissue>
    </source>
</reference>
<keyword evidence="2" id="KW-0732">Signal</keyword>
<dbReference type="Proteomes" id="UP001562425">
    <property type="component" value="Unassembled WGS sequence"/>
</dbReference>
<evidence type="ECO:0000256" key="1">
    <source>
        <dbReference type="SAM" id="MobiDB-lite"/>
    </source>
</evidence>
<sequence>MILQLLLLYVCFRASTAGYVSVQLPYGNPAGINYVSGQSHYQAGLLAGPTRYSVPAAAHQYPVQNVQVLGTPSYYSYNLPTPVSVPANPFHGYGYGPAAFTPVSYGPSYARPSVVTVAQQQPVHPVVSYGTVARPSVVAVAHPQPVQPVVTQYHGHSVPTATVVPVHVPAVTVRPVAPIAPVAPVHTTTITKTVTEENSVYASTEQPLPVIKSRRYKVRRPAIQNQFYDIEERVIIRPVGSALVELEQPVSKTETSVKTHTVQTQSEDDVSDYGQGQGHTVTVTQKPQVIQTHTVYHQTPVAQVPKPQVFQTHTVYHQTPVAQVPVSAHGQGHTVTTVTQKPVIQTNTVYHQTPVAQVPISVHGQGQGHVTTVTQKPQVYQTHTVYHQTPVAQVPAYDQGQGHTVTTVTQKPVVQTNTVYHQTPVAQVPVSAYDQGQGHSVTTVTQKPQVFQTHNVYHQTPVAQVPVQAPKPVIVHSSTAGHVVPQAFVPQYQPVVPQYQQPFYVNQFQPVYYPTSTYPVPVTTFKPAVVTTPAPTTGIPSTTDSGNVYYDDDSVVIEARSGGRTIHVETSSEAPLEHSTAQGPLKYSRKCDDQTVDDPPKRGDIAITYATEATHQSLSDYQENSTEQPTTEQPAEATTTVAPVRGIEITARLSLGSENQSQSAQLQSNSRSADFNEVSSSTPSVIITNRGSSEQVRTNQEQFIKLLSERDSISEVSYGPNTDSSSSLINTYVRSRVLSATPAPQNAKETSKTVNIRRIIVSRPIETEQEVEVREQSYPSHGYTRQTTSSSEQFPIYTTAKPPAFADDDNVK</sequence>